<reference evidence="1" key="1">
    <citation type="submission" date="2023-01" db="EMBL/GenBank/DDBJ databases">
        <title>Genome assembly of the deep-sea coral Lophelia pertusa.</title>
        <authorList>
            <person name="Herrera S."/>
            <person name="Cordes E."/>
        </authorList>
    </citation>
    <scope>NUCLEOTIDE SEQUENCE</scope>
    <source>
        <strain evidence="1">USNM1676648</strain>
        <tissue evidence="1">Polyp</tissue>
    </source>
</reference>
<dbReference type="PANTHER" id="PTHR13071:SF4">
    <property type="entry name" value="SMALL RIBOSOMAL SUBUNIT PROTEIN MS22"/>
    <property type="match status" value="1"/>
</dbReference>
<comment type="caution">
    <text evidence="1">The sequence shown here is derived from an EMBL/GenBank/DDBJ whole genome shotgun (WGS) entry which is preliminary data.</text>
</comment>
<evidence type="ECO:0000313" key="2">
    <source>
        <dbReference type="Proteomes" id="UP001163046"/>
    </source>
</evidence>
<dbReference type="OrthoDB" id="10052321at2759"/>
<protein>
    <submittedName>
        <fullName evidence="1">28S ribosomal protein S22, mitochondrial</fullName>
    </submittedName>
</protein>
<dbReference type="Pfam" id="PF10245">
    <property type="entry name" value="MRP-S22"/>
    <property type="match status" value="1"/>
</dbReference>
<proteinExistence type="predicted"/>
<accession>A0A9X0DAX2</accession>
<dbReference type="PANTHER" id="PTHR13071">
    <property type="entry name" value="MITOCHONDRIAL 28S RIBOSOMAL PROTEIN S22"/>
    <property type="match status" value="1"/>
</dbReference>
<evidence type="ECO:0000313" key="1">
    <source>
        <dbReference type="EMBL" id="KAJ7393225.1"/>
    </source>
</evidence>
<keyword evidence="1" id="KW-0689">Ribosomal protein</keyword>
<dbReference type="EMBL" id="MU825398">
    <property type="protein sequence ID" value="KAJ7393225.1"/>
    <property type="molecule type" value="Genomic_DNA"/>
</dbReference>
<keyword evidence="2" id="KW-1185">Reference proteome</keyword>
<name>A0A9X0DAX2_9CNID</name>
<gene>
    <name evidence="1" type="primary">MRPS22</name>
    <name evidence="1" type="ORF">OS493_006194</name>
</gene>
<dbReference type="GO" id="GO:0003735">
    <property type="term" value="F:structural constituent of ribosome"/>
    <property type="evidence" value="ECO:0007669"/>
    <property type="project" value="TreeGrafter"/>
</dbReference>
<keyword evidence="1" id="KW-0687">Ribonucleoprotein</keyword>
<sequence length="188" mass="22337">MTDAEILEAQHEIEEKAERVLEMPPVMDERQEINETVEENDELAHFSEQNYVFTDISTNVSDRTRSITIREPSGRLRKATWQERDRMNFIYFPKPGRKYDMPELLKDEGLEAVFEQNRHEDILDLACVQFEPDSADYIRVHQQTYEDIFANKKFDVLRSTRHFGGLVYCLTKQQRIVEIMDDLMDKEL</sequence>
<dbReference type="AlphaFoldDB" id="A0A9X0DAX2"/>
<dbReference type="GO" id="GO:0005763">
    <property type="term" value="C:mitochondrial small ribosomal subunit"/>
    <property type="evidence" value="ECO:0007669"/>
    <property type="project" value="TreeGrafter"/>
</dbReference>
<organism evidence="1 2">
    <name type="scientific">Desmophyllum pertusum</name>
    <dbReference type="NCBI Taxonomy" id="174260"/>
    <lineage>
        <taxon>Eukaryota</taxon>
        <taxon>Metazoa</taxon>
        <taxon>Cnidaria</taxon>
        <taxon>Anthozoa</taxon>
        <taxon>Hexacorallia</taxon>
        <taxon>Scleractinia</taxon>
        <taxon>Caryophylliina</taxon>
        <taxon>Caryophylliidae</taxon>
        <taxon>Desmophyllum</taxon>
    </lineage>
</organism>
<dbReference type="InterPro" id="IPR019374">
    <property type="entry name" value="Ribosomal_mS22"/>
</dbReference>
<dbReference type="Proteomes" id="UP001163046">
    <property type="component" value="Unassembled WGS sequence"/>
</dbReference>